<organism evidence="7 8">
    <name type="scientific">Methanobrevibacter cuticularis</name>
    <dbReference type="NCBI Taxonomy" id="47311"/>
    <lineage>
        <taxon>Archaea</taxon>
        <taxon>Methanobacteriati</taxon>
        <taxon>Methanobacteriota</taxon>
        <taxon>Methanomada group</taxon>
        <taxon>Methanobacteria</taxon>
        <taxon>Methanobacteriales</taxon>
        <taxon>Methanobacteriaceae</taxon>
        <taxon>Methanobrevibacter</taxon>
    </lineage>
</organism>
<evidence type="ECO:0000259" key="6">
    <source>
        <dbReference type="Pfam" id="PF00881"/>
    </source>
</evidence>
<dbReference type="PATRIC" id="fig|47311.3.peg.1321"/>
<keyword evidence="3" id="KW-0285">Flavoprotein</keyword>
<keyword evidence="4" id="KW-0288">FMN</keyword>
<keyword evidence="5 7" id="KW-0560">Oxidoreductase</keyword>
<evidence type="ECO:0000256" key="4">
    <source>
        <dbReference type="ARBA" id="ARBA00022643"/>
    </source>
</evidence>
<dbReference type="InterPro" id="IPR029479">
    <property type="entry name" value="Nitroreductase"/>
</dbReference>
<dbReference type="CDD" id="cd20609">
    <property type="entry name" value="nitroreductase"/>
    <property type="match status" value="1"/>
</dbReference>
<name>A0A166DRL0_9EURY</name>
<evidence type="ECO:0000313" key="7">
    <source>
        <dbReference type="EMBL" id="KZX15879.1"/>
    </source>
</evidence>
<dbReference type="STRING" id="47311.MBCUT_12040"/>
<dbReference type="SUPFAM" id="SSF55469">
    <property type="entry name" value="FMN-dependent nitroreductase-like"/>
    <property type="match status" value="1"/>
</dbReference>
<feature type="domain" description="Nitroreductase" evidence="6">
    <location>
        <begin position="65"/>
        <end position="148"/>
    </location>
</feature>
<evidence type="ECO:0000256" key="5">
    <source>
        <dbReference type="ARBA" id="ARBA00023002"/>
    </source>
</evidence>
<evidence type="ECO:0000256" key="2">
    <source>
        <dbReference type="ARBA" id="ARBA00007118"/>
    </source>
</evidence>
<dbReference type="Proteomes" id="UP000077275">
    <property type="component" value="Unassembled WGS sequence"/>
</dbReference>
<sequence length="168" mass="18978">MEFFDVIKNRYSVRGYNQDPVEKEKLDKVLEAGRLAPTGVNSQAFKIFVIDTKKHKESLLKIYPKPWFVEAPIVLCVAMAPSNTWVRPWDGKNISEIDGAIVMDHMILAATDLGLGTCYIGAFKKYAAVDFLELEEEYEPLLFTPLGYPNNESSGPGRKTIDELVVYK</sequence>
<dbReference type="Pfam" id="PF00881">
    <property type="entry name" value="Nitroreductase"/>
    <property type="match status" value="2"/>
</dbReference>
<dbReference type="EMBL" id="LWMW01000105">
    <property type="protein sequence ID" value="KZX15879.1"/>
    <property type="molecule type" value="Genomic_DNA"/>
</dbReference>
<evidence type="ECO:0000256" key="3">
    <source>
        <dbReference type="ARBA" id="ARBA00022630"/>
    </source>
</evidence>
<comment type="caution">
    <text evidence="7">The sequence shown here is derived from an EMBL/GenBank/DDBJ whole genome shotgun (WGS) entry which is preliminary data.</text>
</comment>
<keyword evidence="8" id="KW-1185">Reference proteome</keyword>
<evidence type="ECO:0000256" key="1">
    <source>
        <dbReference type="ARBA" id="ARBA00001917"/>
    </source>
</evidence>
<dbReference type="OrthoDB" id="287850at2157"/>
<evidence type="ECO:0000313" key="8">
    <source>
        <dbReference type="Proteomes" id="UP000077275"/>
    </source>
</evidence>
<dbReference type="GO" id="GO:0008752">
    <property type="term" value="F:FMN reductase [NAD(P)H] activity"/>
    <property type="evidence" value="ECO:0007669"/>
    <property type="project" value="UniProtKB-EC"/>
</dbReference>
<dbReference type="InterPro" id="IPR000415">
    <property type="entry name" value="Nitroreductase-like"/>
</dbReference>
<dbReference type="AlphaFoldDB" id="A0A166DRL0"/>
<dbReference type="PANTHER" id="PTHR43673">
    <property type="entry name" value="NAD(P)H NITROREDUCTASE YDGI-RELATED"/>
    <property type="match status" value="1"/>
</dbReference>
<reference evidence="7 8" key="1">
    <citation type="submission" date="2016-04" db="EMBL/GenBank/DDBJ databases">
        <title>Genome sequence of Methanobrevibacter cuticularis DSM 11139.</title>
        <authorList>
            <person name="Poehlein A."/>
            <person name="Seedorf H."/>
            <person name="Daniel R."/>
        </authorList>
    </citation>
    <scope>NUCLEOTIDE SEQUENCE [LARGE SCALE GENOMIC DNA]</scope>
    <source>
        <strain evidence="7 8">DSM 11139</strain>
    </source>
</reference>
<protein>
    <submittedName>
        <fullName evidence="7">FMN reductase</fullName>
        <ecNumber evidence="7">1.5.1.39</ecNumber>
    </submittedName>
</protein>
<proteinExistence type="inferred from homology"/>
<dbReference type="RefSeq" id="WP_067259788.1">
    <property type="nucleotide sequence ID" value="NZ_LWMW01000105.1"/>
</dbReference>
<dbReference type="Gene3D" id="3.40.109.10">
    <property type="entry name" value="NADH Oxidase"/>
    <property type="match status" value="1"/>
</dbReference>
<dbReference type="EC" id="1.5.1.39" evidence="7"/>
<comment type="similarity">
    <text evidence="2">Belongs to the nitroreductase family.</text>
</comment>
<feature type="domain" description="Nitroreductase" evidence="6">
    <location>
        <begin position="7"/>
        <end position="61"/>
    </location>
</feature>
<dbReference type="PANTHER" id="PTHR43673:SF2">
    <property type="entry name" value="NITROREDUCTASE"/>
    <property type="match status" value="1"/>
</dbReference>
<comment type="cofactor">
    <cofactor evidence="1">
        <name>FMN</name>
        <dbReference type="ChEBI" id="CHEBI:58210"/>
    </cofactor>
</comment>
<gene>
    <name evidence="7" type="primary">nfrA2</name>
    <name evidence="7" type="ORF">MBCUT_12040</name>
</gene>
<accession>A0A166DRL0</accession>